<evidence type="ECO:0000313" key="3">
    <source>
        <dbReference type="EMBL" id="MBF1663252.1"/>
    </source>
</evidence>
<dbReference type="AlphaFoldDB" id="A0A930KTV5"/>
<organism evidence="2 4">
    <name type="scientific">Rothia mucilaginosa</name>
    <dbReference type="NCBI Taxonomy" id="43675"/>
    <lineage>
        <taxon>Bacteria</taxon>
        <taxon>Bacillati</taxon>
        <taxon>Actinomycetota</taxon>
        <taxon>Actinomycetes</taxon>
        <taxon>Micrococcales</taxon>
        <taxon>Micrococcaceae</taxon>
        <taxon>Rothia</taxon>
    </lineage>
</organism>
<dbReference type="Pfam" id="PF05258">
    <property type="entry name" value="DciA"/>
    <property type="match status" value="1"/>
</dbReference>
<comment type="caution">
    <text evidence="2">The sequence shown here is derived from an EMBL/GenBank/DDBJ whole genome shotgun (WGS) entry which is preliminary data.</text>
</comment>
<accession>A0A930KTV5</accession>
<dbReference type="Proteomes" id="UP000756427">
    <property type="component" value="Unassembled WGS sequence"/>
</dbReference>
<protein>
    <submittedName>
        <fullName evidence="2">DUF721 domain-containing protein</fullName>
    </submittedName>
</protein>
<name>A0A930KTV5_9MICC</name>
<dbReference type="EMBL" id="JABZXO010000004">
    <property type="protein sequence ID" value="MBF1656885.1"/>
    <property type="molecule type" value="Genomic_DNA"/>
</dbReference>
<dbReference type="RefSeq" id="WP_303944123.1">
    <property type="nucleotide sequence ID" value="NZ_JABZXO010000004.1"/>
</dbReference>
<evidence type="ECO:0000313" key="2">
    <source>
        <dbReference type="EMBL" id="MBF1656885.1"/>
    </source>
</evidence>
<dbReference type="PANTHER" id="PTHR36456:SF1">
    <property type="entry name" value="UPF0232 PROTEIN SCO3875"/>
    <property type="match status" value="1"/>
</dbReference>
<feature type="region of interest" description="Disordered" evidence="1">
    <location>
        <begin position="89"/>
        <end position="116"/>
    </location>
</feature>
<gene>
    <name evidence="2" type="ORF">HXO61_03000</name>
    <name evidence="3" type="ORF">HXO64_01690</name>
</gene>
<dbReference type="EMBL" id="JABZXR010000004">
    <property type="protein sequence ID" value="MBF1663252.1"/>
    <property type="molecule type" value="Genomic_DNA"/>
</dbReference>
<evidence type="ECO:0000313" key="4">
    <source>
        <dbReference type="Proteomes" id="UP000770330"/>
    </source>
</evidence>
<sequence>MSNPVRPQNHVSRETFDEFAESQFAELQNPREVDSVGEFYRDEVDAPSALLTRMRVAAQERGEAPLNAFSANKIMRDFGAVMSGAASKKKSRRAQGWDPRVMGGYSGPGESSRDPKPLGGIVSALIRSRGWKEPVAVSSVLARWAELVGPEIAAHTRPISFENSIVEVQCDSTAWTTQLRLMHGHLIELFRRELGDGVVAQVRVLGPNNGRWNQRGYRRATGMRGVRDTYG</sequence>
<proteinExistence type="predicted"/>
<dbReference type="Proteomes" id="UP000770330">
    <property type="component" value="Unassembled WGS sequence"/>
</dbReference>
<dbReference type="PANTHER" id="PTHR36456">
    <property type="entry name" value="UPF0232 PROTEIN SCO3875"/>
    <property type="match status" value="1"/>
</dbReference>
<dbReference type="InterPro" id="IPR007922">
    <property type="entry name" value="DciA-like"/>
</dbReference>
<reference evidence="2" key="1">
    <citation type="submission" date="2020-04" db="EMBL/GenBank/DDBJ databases">
        <title>Deep metagenomics examines the oral microbiome during advanced dental caries in children, revealing novel taxa and co-occurrences with host molecules.</title>
        <authorList>
            <person name="Baker J.L."/>
            <person name="Morton J.T."/>
            <person name="Dinis M."/>
            <person name="Alvarez R."/>
            <person name="Tran N.C."/>
            <person name="Knight R."/>
            <person name="Edlund A."/>
        </authorList>
    </citation>
    <scope>NUCLEOTIDE SEQUENCE</scope>
    <source>
        <strain evidence="2">JCVI_39_bin.18</strain>
        <strain evidence="3">JCVI_44_bin.2</strain>
    </source>
</reference>
<evidence type="ECO:0000256" key="1">
    <source>
        <dbReference type="SAM" id="MobiDB-lite"/>
    </source>
</evidence>